<dbReference type="InParanoid" id="A0A286UC26"/>
<gene>
    <name evidence="1" type="ORF">PNOK_0716300</name>
</gene>
<proteinExistence type="predicted"/>
<organism evidence="1 2">
    <name type="scientific">Pyrrhoderma noxium</name>
    <dbReference type="NCBI Taxonomy" id="2282107"/>
    <lineage>
        <taxon>Eukaryota</taxon>
        <taxon>Fungi</taxon>
        <taxon>Dikarya</taxon>
        <taxon>Basidiomycota</taxon>
        <taxon>Agaricomycotina</taxon>
        <taxon>Agaricomycetes</taxon>
        <taxon>Hymenochaetales</taxon>
        <taxon>Hymenochaetaceae</taxon>
        <taxon>Pyrrhoderma</taxon>
    </lineage>
</organism>
<dbReference type="Proteomes" id="UP000217199">
    <property type="component" value="Unassembled WGS sequence"/>
</dbReference>
<evidence type="ECO:0000313" key="1">
    <source>
        <dbReference type="EMBL" id="PAV17099.1"/>
    </source>
</evidence>
<accession>A0A286UC26</accession>
<protein>
    <submittedName>
        <fullName evidence="1">Uncharacterized protein</fullName>
    </submittedName>
</protein>
<comment type="caution">
    <text evidence="1">The sequence shown here is derived from an EMBL/GenBank/DDBJ whole genome shotgun (WGS) entry which is preliminary data.</text>
</comment>
<keyword evidence="2" id="KW-1185">Reference proteome</keyword>
<dbReference type="AlphaFoldDB" id="A0A286UC26"/>
<dbReference type="EMBL" id="NBII01000007">
    <property type="protein sequence ID" value="PAV17099.1"/>
    <property type="molecule type" value="Genomic_DNA"/>
</dbReference>
<name>A0A286UC26_9AGAM</name>
<evidence type="ECO:0000313" key="2">
    <source>
        <dbReference type="Proteomes" id="UP000217199"/>
    </source>
</evidence>
<reference evidence="1 2" key="1">
    <citation type="journal article" date="2017" name="Mol. Ecol.">
        <title>Comparative and population genomic landscape of Phellinus noxius: A hypervariable fungus causing root rot in trees.</title>
        <authorList>
            <person name="Chung C.L."/>
            <person name="Lee T.J."/>
            <person name="Akiba M."/>
            <person name="Lee H.H."/>
            <person name="Kuo T.H."/>
            <person name="Liu D."/>
            <person name="Ke H.M."/>
            <person name="Yokoi T."/>
            <person name="Roa M.B."/>
            <person name="Lu M.J."/>
            <person name="Chang Y.Y."/>
            <person name="Ann P.J."/>
            <person name="Tsai J.N."/>
            <person name="Chen C.Y."/>
            <person name="Tzean S.S."/>
            <person name="Ota Y."/>
            <person name="Hattori T."/>
            <person name="Sahashi N."/>
            <person name="Liou R.F."/>
            <person name="Kikuchi T."/>
            <person name="Tsai I.J."/>
        </authorList>
    </citation>
    <scope>NUCLEOTIDE SEQUENCE [LARGE SCALE GENOMIC DNA]</scope>
    <source>
        <strain evidence="1 2">FFPRI411160</strain>
    </source>
</reference>
<sequence>MLVHLSYYGQWRLNLSANICYVIFCIKELPFFQDPLSNVLSQPNNPTTLTWPRYYEAHQRQSERTTQRASALSHLNKNIRYKQYAASGHLHCGCPTIKIILNEPIMYNVDFHNPD</sequence>